<feature type="domain" description="Pyruvate kinase C-terminal" evidence="16">
    <location>
        <begin position="357"/>
        <end position="471"/>
    </location>
</feature>
<keyword evidence="5 14" id="KW-0808">Transferase</keyword>
<evidence type="ECO:0000256" key="6">
    <source>
        <dbReference type="ARBA" id="ARBA00022723"/>
    </source>
</evidence>
<dbReference type="PRINTS" id="PR01050">
    <property type="entry name" value="PYRUVTKNASE"/>
</dbReference>
<dbReference type="SUPFAM" id="SSF50800">
    <property type="entry name" value="PK beta-barrel domain-like"/>
    <property type="match status" value="1"/>
</dbReference>
<evidence type="ECO:0000256" key="11">
    <source>
        <dbReference type="ARBA" id="ARBA00023152"/>
    </source>
</evidence>
<dbReference type="InterPro" id="IPR001697">
    <property type="entry name" value="Pyr_Knase"/>
</dbReference>
<dbReference type="NCBIfam" id="NF004978">
    <property type="entry name" value="PRK06354.1"/>
    <property type="match status" value="1"/>
</dbReference>
<dbReference type="RefSeq" id="WP_091640536.1">
    <property type="nucleotide sequence ID" value="NZ_FOEG01000002.1"/>
</dbReference>
<keyword evidence="12 17" id="KW-0670">Pyruvate</keyword>
<evidence type="ECO:0000256" key="2">
    <source>
        <dbReference type="ARBA" id="ARBA00004997"/>
    </source>
</evidence>
<dbReference type="PANTHER" id="PTHR11817">
    <property type="entry name" value="PYRUVATE KINASE"/>
    <property type="match status" value="1"/>
</dbReference>
<protein>
    <recommendedName>
        <fullName evidence="4 13">Pyruvate kinase</fullName>
        <ecNumber evidence="4 13">2.7.1.40</ecNumber>
    </recommendedName>
</protein>
<dbReference type="PROSITE" id="PS00110">
    <property type="entry name" value="PYRUVATE_KINASE"/>
    <property type="match status" value="1"/>
</dbReference>
<dbReference type="InterPro" id="IPR015795">
    <property type="entry name" value="Pyrv_Knase_C"/>
</dbReference>
<evidence type="ECO:0000256" key="10">
    <source>
        <dbReference type="ARBA" id="ARBA00022842"/>
    </source>
</evidence>
<dbReference type="GO" id="GO:0030955">
    <property type="term" value="F:potassium ion binding"/>
    <property type="evidence" value="ECO:0007669"/>
    <property type="project" value="UniProtKB-UniRule"/>
</dbReference>
<dbReference type="SUPFAM" id="SSF51621">
    <property type="entry name" value="Phosphoenolpyruvate/pyruvate domain"/>
    <property type="match status" value="1"/>
</dbReference>
<gene>
    <name evidence="17" type="ORF">SAMN04488052_10255</name>
</gene>
<evidence type="ECO:0000313" key="18">
    <source>
        <dbReference type="Proteomes" id="UP000199657"/>
    </source>
</evidence>
<keyword evidence="18" id="KW-1185">Reference proteome</keyword>
<evidence type="ECO:0000259" key="15">
    <source>
        <dbReference type="Pfam" id="PF00224"/>
    </source>
</evidence>
<evidence type="ECO:0000256" key="9">
    <source>
        <dbReference type="ARBA" id="ARBA00022840"/>
    </source>
</evidence>
<dbReference type="InterPro" id="IPR036918">
    <property type="entry name" value="Pyrv_Knase_C_sf"/>
</dbReference>
<dbReference type="UniPathway" id="UPA00109">
    <property type="reaction ID" value="UER00188"/>
</dbReference>
<dbReference type="InterPro" id="IPR015793">
    <property type="entry name" value="Pyrv_Knase_brl"/>
</dbReference>
<dbReference type="Pfam" id="PF00224">
    <property type="entry name" value="PK"/>
    <property type="match status" value="1"/>
</dbReference>
<dbReference type="InterPro" id="IPR018209">
    <property type="entry name" value="Pyrv_Knase_AS"/>
</dbReference>
<dbReference type="Gene3D" id="3.20.20.60">
    <property type="entry name" value="Phosphoenolpyruvate-binding domains"/>
    <property type="match status" value="1"/>
</dbReference>
<dbReference type="SUPFAM" id="SSF52935">
    <property type="entry name" value="PK C-terminal domain-like"/>
    <property type="match status" value="1"/>
</dbReference>
<comment type="cofactor">
    <cofactor evidence="1">
        <name>K(+)</name>
        <dbReference type="ChEBI" id="CHEBI:29103"/>
    </cofactor>
</comment>
<keyword evidence="6" id="KW-0479">Metal-binding</keyword>
<reference evidence="17 18" key="1">
    <citation type="submission" date="2016-10" db="EMBL/GenBank/DDBJ databases">
        <authorList>
            <person name="de Groot N.N."/>
        </authorList>
    </citation>
    <scope>NUCLEOTIDE SEQUENCE [LARGE SCALE GENOMIC DNA]</scope>
    <source>
        <strain evidence="17 18">CGMCC 1.6291</strain>
    </source>
</reference>
<dbReference type="Proteomes" id="UP000199657">
    <property type="component" value="Unassembled WGS sequence"/>
</dbReference>
<sequence length="481" mass="51581">MPRRTKIVATLGPATDAPGALEKIIHAGVDVVRLNYSHGAAADHQGRVRALREAAERVGRDVGVLADLQGPKIRVDRFRDGAVTLEEGDAFCLDAELAPDAGDHHQVGVAYKNLPNDVGPGDLLLLNDGLITMRVEEVAGSRVHCRVELGGELSNNKGINRQGGGLSADALTDKDRDDLRSAAELGVDYIAVSFPRSAADIELARSLLKEAGSDAGIVAKIERAEAVDAIDEITLASDAVMVARGDLAVEIGDAELPGVQKHIIATALRLNRSVITATQMMESMIEHPMPTRAEVLDVANAVMDGTDAVMLSAETAAGKYPVRTVEAMARVCVGAEAQVTTQRSTHRMDSDFERIDEAIAMATMYTANHLHADAIIALTESGATTLWMSRISSGIPIYALTRHERTRRRVTLYRDVYPVAFDIMHTDPNHVIADALETMRASGAVHDGDTVIVTKGDFTGIPGSTNTMRIVRVGEELQRGR</sequence>
<dbReference type="GO" id="GO:0016301">
    <property type="term" value="F:kinase activity"/>
    <property type="evidence" value="ECO:0007669"/>
    <property type="project" value="UniProtKB-KW"/>
</dbReference>
<dbReference type="OrthoDB" id="9812123at2"/>
<evidence type="ECO:0000256" key="4">
    <source>
        <dbReference type="ARBA" id="ARBA00012142"/>
    </source>
</evidence>
<dbReference type="InterPro" id="IPR040442">
    <property type="entry name" value="Pyrv_kinase-like_dom_sf"/>
</dbReference>
<dbReference type="InterPro" id="IPR011037">
    <property type="entry name" value="Pyrv_Knase-like_insert_dom_sf"/>
</dbReference>
<evidence type="ECO:0000256" key="5">
    <source>
        <dbReference type="ARBA" id="ARBA00022679"/>
    </source>
</evidence>
<dbReference type="GO" id="GO:0005524">
    <property type="term" value="F:ATP binding"/>
    <property type="evidence" value="ECO:0007669"/>
    <property type="project" value="UniProtKB-KW"/>
</dbReference>
<comment type="pathway">
    <text evidence="2 14">Carbohydrate degradation; glycolysis; pyruvate from D-glyceraldehyde 3-phosphate: step 5/5.</text>
</comment>
<dbReference type="FunFam" id="2.40.33.10:FF:000001">
    <property type="entry name" value="Pyruvate kinase"/>
    <property type="match status" value="1"/>
</dbReference>
<dbReference type="Pfam" id="PF02887">
    <property type="entry name" value="PK_C"/>
    <property type="match status" value="1"/>
</dbReference>
<evidence type="ECO:0000256" key="1">
    <source>
        <dbReference type="ARBA" id="ARBA00001958"/>
    </source>
</evidence>
<dbReference type="Gene3D" id="3.40.1380.20">
    <property type="entry name" value="Pyruvate kinase, C-terminal domain"/>
    <property type="match status" value="1"/>
</dbReference>
<evidence type="ECO:0000256" key="3">
    <source>
        <dbReference type="ARBA" id="ARBA00008663"/>
    </source>
</evidence>
<evidence type="ECO:0000256" key="12">
    <source>
        <dbReference type="ARBA" id="ARBA00023317"/>
    </source>
</evidence>
<dbReference type="EC" id="2.7.1.40" evidence="4 13"/>
<comment type="similarity">
    <text evidence="3 14">Belongs to the pyruvate kinase family.</text>
</comment>
<evidence type="ECO:0000256" key="13">
    <source>
        <dbReference type="NCBIfam" id="TIGR01064"/>
    </source>
</evidence>
<organism evidence="17 18">
    <name type="scientific">Aquisalimonas asiatica</name>
    <dbReference type="NCBI Taxonomy" id="406100"/>
    <lineage>
        <taxon>Bacteria</taxon>
        <taxon>Pseudomonadati</taxon>
        <taxon>Pseudomonadota</taxon>
        <taxon>Gammaproteobacteria</taxon>
        <taxon>Chromatiales</taxon>
        <taxon>Ectothiorhodospiraceae</taxon>
        <taxon>Aquisalimonas</taxon>
    </lineage>
</organism>
<dbReference type="GO" id="GO:0000287">
    <property type="term" value="F:magnesium ion binding"/>
    <property type="evidence" value="ECO:0007669"/>
    <property type="project" value="UniProtKB-UniRule"/>
</dbReference>
<keyword evidence="7" id="KW-0547">Nucleotide-binding</keyword>
<dbReference type="GO" id="GO:0004743">
    <property type="term" value="F:pyruvate kinase activity"/>
    <property type="evidence" value="ECO:0007669"/>
    <property type="project" value="UniProtKB-UniRule"/>
</dbReference>
<evidence type="ECO:0000256" key="7">
    <source>
        <dbReference type="ARBA" id="ARBA00022741"/>
    </source>
</evidence>
<evidence type="ECO:0000256" key="8">
    <source>
        <dbReference type="ARBA" id="ARBA00022777"/>
    </source>
</evidence>
<feature type="domain" description="Pyruvate kinase barrel" evidence="15">
    <location>
        <begin position="3"/>
        <end position="325"/>
    </location>
</feature>
<keyword evidence="9" id="KW-0067">ATP-binding</keyword>
<accession>A0A1H8RIN9</accession>
<dbReference type="EMBL" id="FOEG01000002">
    <property type="protein sequence ID" value="SEO66331.1"/>
    <property type="molecule type" value="Genomic_DNA"/>
</dbReference>
<dbReference type="InterPro" id="IPR015813">
    <property type="entry name" value="Pyrv/PenolPyrv_kinase-like_dom"/>
</dbReference>
<dbReference type="NCBIfam" id="TIGR01064">
    <property type="entry name" value="pyruv_kin"/>
    <property type="match status" value="1"/>
</dbReference>
<dbReference type="NCBIfam" id="NF004491">
    <property type="entry name" value="PRK05826.1"/>
    <property type="match status" value="1"/>
</dbReference>
<comment type="catalytic activity">
    <reaction evidence="14">
        <text>pyruvate + ATP = phosphoenolpyruvate + ADP + H(+)</text>
        <dbReference type="Rhea" id="RHEA:18157"/>
        <dbReference type="ChEBI" id="CHEBI:15361"/>
        <dbReference type="ChEBI" id="CHEBI:15378"/>
        <dbReference type="ChEBI" id="CHEBI:30616"/>
        <dbReference type="ChEBI" id="CHEBI:58702"/>
        <dbReference type="ChEBI" id="CHEBI:456216"/>
        <dbReference type="EC" id="2.7.1.40"/>
    </reaction>
</comment>
<dbReference type="InterPro" id="IPR015806">
    <property type="entry name" value="Pyrv_Knase_insert_dom_sf"/>
</dbReference>
<evidence type="ECO:0000313" key="17">
    <source>
        <dbReference type="EMBL" id="SEO66331.1"/>
    </source>
</evidence>
<evidence type="ECO:0000256" key="14">
    <source>
        <dbReference type="RuleBase" id="RU000504"/>
    </source>
</evidence>
<keyword evidence="11 14" id="KW-0324">Glycolysis</keyword>
<dbReference type="Gene3D" id="2.40.33.10">
    <property type="entry name" value="PK beta-barrel domain-like"/>
    <property type="match status" value="1"/>
</dbReference>
<name>A0A1H8RIN9_9GAMM</name>
<dbReference type="STRING" id="406100.SAMN04488052_10255"/>
<proteinExistence type="inferred from homology"/>
<keyword evidence="10 14" id="KW-0460">Magnesium</keyword>
<evidence type="ECO:0000259" key="16">
    <source>
        <dbReference type="Pfam" id="PF02887"/>
    </source>
</evidence>
<dbReference type="AlphaFoldDB" id="A0A1H8RIN9"/>
<keyword evidence="8 14" id="KW-0418">Kinase</keyword>